<accession>A0A0A1UA31</accession>
<name>A0A0A1UA31_ENTIV</name>
<organism evidence="1 2">
    <name type="scientific">Entamoeba invadens IP1</name>
    <dbReference type="NCBI Taxonomy" id="370355"/>
    <lineage>
        <taxon>Eukaryota</taxon>
        <taxon>Amoebozoa</taxon>
        <taxon>Evosea</taxon>
        <taxon>Archamoebae</taxon>
        <taxon>Mastigamoebida</taxon>
        <taxon>Entamoebidae</taxon>
        <taxon>Entamoeba</taxon>
    </lineage>
</organism>
<reference evidence="1 2" key="1">
    <citation type="submission" date="2012-10" db="EMBL/GenBank/DDBJ databases">
        <authorList>
            <person name="Zafar N."/>
            <person name="Inman J."/>
            <person name="Hall N."/>
            <person name="Lorenzi H."/>
            <person name="Caler E."/>
        </authorList>
    </citation>
    <scope>NUCLEOTIDE SEQUENCE [LARGE SCALE GENOMIC DNA]</scope>
    <source>
        <strain evidence="1 2">IP1</strain>
    </source>
</reference>
<evidence type="ECO:0000313" key="2">
    <source>
        <dbReference type="Proteomes" id="UP000014680"/>
    </source>
</evidence>
<evidence type="ECO:0000313" key="1">
    <source>
        <dbReference type="EMBL" id="ELP90011.1"/>
    </source>
</evidence>
<dbReference type="AlphaFoldDB" id="A0A0A1UA31"/>
<sequence length="321" mass="37516">MEESVLYVRSVQLKETAVVDKIACKTLKEAKHYLKEKFATEKHQHVVLLNKTKVIKTEVDYQELPNKTLLYFKTKLSKKRQAEISENDSITEMLQRFLLGFLQGETSNFEIVYYLEPATNLLTIVLQPRYTHDSSENGNIEIGMQNEEVLNTPIVEEHVEEVPHRDLSIIEHVVWETIKFINSKNNLTKERLFNRIGLLFSYVFMMNNASIHSVISSFLTEMSQTFLRVYKESHIDGCKLREFLNVVAQFCYSYVDHVENSTTSEIEVFQEMTRSFFVQVNDRKLLSVFFDLSDYLLTARHTANIQERKDSIFDAITDLIN</sequence>
<dbReference type="VEuPathDB" id="AmoebaDB:EIN_403350"/>
<dbReference type="KEGG" id="eiv:EIN_403350"/>
<dbReference type="RefSeq" id="XP_004256782.1">
    <property type="nucleotide sequence ID" value="XM_004256734.1"/>
</dbReference>
<protein>
    <submittedName>
        <fullName evidence="1">Uncharacterized protein</fullName>
    </submittedName>
</protein>
<gene>
    <name evidence="1" type="ORF">EIN_403350</name>
</gene>
<dbReference type="EMBL" id="KB206537">
    <property type="protein sequence ID" value="ELP90011.1"/>
    <property type="molecule type" value="Genomic_DNA"/>
</dbReference>
<dbReference type="Proteomes" id="UP000014680">
    <property type="component" value="Unassembled WGS sequence"/>
</dbReference>
<keyword evidence="2" id="KW-1185">Reference proteome</keyword>
<dbReference type="GeneID" id="14889019"/>
<proteinExistence type="predicted"/>